<reference evidence="2" key="2">
    <citation type="submission" date="2023-06" db="EMBL/GenBank/DDBJ databases">
        <authorList>
            <person name="Ma L."/>
            <person name="Liu K.-W."/>
            <person name="Li Z."/>
            <person name="Hsiao Y.-Y."/>
            <person name="Qi Y."/>
            <person name="Fu T."/>
            <person name="Tang G."/>
            <person name="Zhang D."/>
            <person name="Sun W.-H."/>
            <person name="Liu D.-K."/>
            <person name="Li Y."/>
            <person name="Chen G.-Z."/>
            <person name="Liu X.-D."/>
            <person name="Liao X.-Y."/>
            <person name="Jiang Y.-T."/>
            <person name="Yu X."/>
            <person name="Hao Y."/>
            <person name="Huang J."/>
            <person name="Zhao X.-W."/>
            <person name="Ke S."/>
            <person name="Chen Y.-Y."/>
            <person name="Wu W.-L."/>
            <person name="Hsu J.-L."/>
            <person name="Lin Y.-F."/>
            <person name="Huang M.-D."/>
            <person name="Li C.-Y."/>
            <person name="Huang L."/>
            <person name="Wang Z.-W."/>
            <person name="Zhao X."/>
            <person name="Zhong W.-Y."/>
            <person name="Peng D.-H."/>
            <person name="Ahmad S."/>
            <person name="Lan S."/>
            <person name="Zhang J.-S."/>
            <person name="Tsai W.-C."/>
            <person name="Van De Peer Y."/>
            <person name="Liu Z.-J."/>
        </authorList>
    </citation>
    <scope>NUCLEOTIDE SEQUENCE</scope>
    <source>
        <strain evidence="2">CP</strain>
        <tissue evidence="2">Leaves</tissue>
    </source>
</reference>
<evidence type="ECO:0000256" key="1">
    <source>
        <dbReference type="SAM" id="MobiDB-lite"/>
    </source>
</evidence>
<dbReference type="Proteomes" id="UP001180020">
    <property type="component" value="Unassembled WGS sequence"/>
</dbReference>
<protein>
    <submittedName>
        <fullName evidence="2">Uncharacterized protein</fullName>
    </submittedName>
</protein>
<gene>
    <name evidence="2" type="ORF">QJS10_CPB11g01959</name>
</gene>
<evidence type="ECO:0000313" key="2">
    <source>
        <dbReference type="EMBL" id="KAK1304151.1"/>
    </source>
</evidence>
<feature type="region of interest" description="Disordered" evidence="1">
    <location>
        <begin position="1"/>
        <end position="30"/>
    </location>
</feature>
<keyword evidence="3" id="KW-1185">Reference proteome</keyword>
<reference evidence="2" key="1">
    <citation type="journal article" date="2023" name="Nat. Commun.">
        <title>Diploid and tetraploid genomes of Acorus and the evolution of monocots.</title>
        <authorList>
            <person name="Ma L."/>
            <person name="Liu K.W."/>
            <person name="Li Z."/>
            <person name="Hsiao Y.Y."/>
            <person name="Qi Y."/>
            <person name="Fu T."/>
            <person name="Tang G.D."/>
            <person name="Zhang D."/>
            <person name="Sun W.H."/>
            <person name="Liu D.K."/>
            <person name="Li Y."/>
            <person name="Chen G.Z."/>
            <person name="Liu X.D."/>
            <person name="Liao X.Y."/>
            <person name="Jiang Y.T."/>
            <person name="Yu X."/>
            <person name="Hao Y."/>
            <person name="Huang J."/>
            <person name="Zhao X.W."/>
            <person name="Ke S."/>
            <person name="Chen Y.Y."/>
            <person name="Wu W.L."/>
            <person name="Hsu J.L."/>
            <person name="Lin Y.F."/>
            <person name="Huang M.D."/>
            <person name="Li C.Y."/>
            <person name="Huang L."/>
            <person name="Wang Z.W."/>
            <person name="Zhao X."/>
            <person name="Zhong W.Y."/>
            <person name="Peng D.H."/>
            <person name="Ahmad S."/>
            <person name="Lan S."/>
            <person name="Zhang J.S."/>
            <person name="Tsai W.C."/>
            <person name="Van de Peer Y."/>
            <person name="Liu Z.J."/>
        </authorList>
    </citation>
    <scope>NUCLEOTIDE SEQUENCE</scope>
    <source>
        <strain evidence="2">CP</strain>
    </source>
</reference>
<accession>A0AAV9DTC5</accession>
<name>A0AAV9DTC5_ACOCL</name>
<sequence>MLAFPNNTAPPRLSLSTTPESRRTTDPTSASYPAVVFIRSPVPMLSFSSTGTREGAFVEGRVDLVDGELLDLESSIAV</sequence>
<evidence type="ECO:0000313" key="3">
    <source>
        <dbReference type="Proteomes" id="UP001180020"/>
    </source>
</evidence>
<proteinExistence type="predicted"/>
<organism evidence="2 3">
    <name type="scientific">Acorus calamus</name>
    <name type="common">Sweet flag</name>
    <dbReference type="NCBI Taxonomy" id="4465"/>
    <lineage>
        <taxon>Eukaryota</taxon>
        <taxon>Viridiplantae</taxon>
        <taxon>Streptophyta</taxon>
        <taxon>Embryophyta</taxon>
        <taxon>Tracheophyta</taxon>
        <taxon>Spermatophyta</taxon>
        <taxon>Magnoliopsida</taxon>
        <taxon>Liliopsida</taxon>
        <taxon>Acoraceae</taxon>
        <taxon>Acorus</taxon>
    </lineage>
</organism>
<dbReference type="AlphaFoldDB" id="A0AAV9DTC5"/>
<comment type="caution">
    <text evidence="2">The sequence shown here is derived from an EMBL/GenBank/DDBJ whole genome shotgun (WGS) entry which is preliminary data.</text>
</comment>
<dbReference type="EMBL" id="JAUJYO010000011">
    <property type="protein sequence ID" value="KAK1304151.1"/>
    <property type="molecule type" value="Genomic_DNA"/>
</dbReference>
<feature type="compositionally biased region" description="Polar residues" evidence="1">
    <location>
        <begin position="1"/>
        <end position="19"/>
    </location>
</feature>